<name>A0A7X7LUV8_9RHOO</name>
<proteinExistence type="predicted"/>
<dbReference type="EMBL" id="JAAYYV010000114">
    <property type="protein sequence ID" value="NLF53649.1"/>
    <property type="molecule type" value="Genomic_DNA"/>
</dbReference>
<dbReference type="InterPro" id="IPR038695">
    <property type="entry name" value="Saro_0823-like_sf"/>
</dbReference>
<organism evidence="1 2">
    <name type="scientific">Thauera phenolivorans</name>
    <dbReference type="NCBI Taxonomy" id="1792543"/>
    <lineage>
        <taxon>Bacteria</taxon>
        <taxon>Pseudomonadati</taxon>
        <taxon>Pseudomonadota</taxon>
        <taxon>Betaproteobacteria</taxon>
        <taxon>Rhodocyclales</taxon>
        <taxon>Zoogloeaceae</taxon>
        <taxon>Thauera</taxon>
    </lineage>
</organism>
<evidence type="ECO:0000313" key="2">
    <source>
        <dbReference type="Proteomes" id="UP000536534"/>
    </source>
</evidence>
<gene>
    <name evidence="1" type="ORF">GX576_04480</name>
</gene>
<dbReference type="PANTHER" id="PTHR37953:SF1">
    <property type="entry name" value="UPF0127 PROTEIN MJ1496"/>
    <property type="match status" value="1"/>
</dbReference>
<dbReference type="InterPro" id="IPR003795">
    <property type="entry name" value="DUF192"/>
</dbReference>
<dbReference type="Gene3D" id="2.60.120.1140">
    <property type="entry name" value="Protein of unknown function DUF192"/>
    <property type="match status" value="1"/>
</dbReference>
<dbReference type="Pfam" id="PF02643">
    <property type="entry name" value="DUF192"/>
    <property type="match status" value="1"/>
</dbReference>
<protein>
    <submittedName>
        <fullName evidence="1">DUF192 domain-containing protein</fullName>
    </submittedName>
</protein>
<dbReference type="OrthoDB" id="9813379at2"/>
<reference evidence="1 2" key="1">
    <citation type="journal article" date="2020" name="Biotechnol. Biofuels">
        <title>New insights from the biogas microbiome by comprehensive genome-resolved metagenomics of nearly 1600 species originating from multiple anaerobic digesters.</title>
        <authorList>
            <person name="Campanaro S."/>
            <person name="Treu L."/>
            <person name="Rodriguez-R L.M."/>
            <person name="Kovalovszki A."/>
            <person name="Ziels R.M."/>
            <person name="Maus I."/>
            <person name="Zhu X."/>
            <person name="Kougias P.G."/>
            <person name="Basile A."/>
            <person name="Luo G."/>
            <person name="Schluter A."/>
            <person name="Konstantinidis K.T."/>
            <person name="Angelidaki I."/>
        </authorList>
    </citation>
    <scope>NUCLEOTIDE SEQUENCE [LARGE SCALE GENOMIC DNA]</scope>
    <source>
        <strain evidence="1">AS06rmzACSIP_256</strain>
    </source>
</reference>
<dbReference type="AlphaFoldDB" id="A0A7X7LUV8"/>
<dbReference type="RefSeq" id="WP_068805871.1">
    <property type="nucleotide sequence ID" value="NZ_MBFM01000002.1"/>
</dbReference>
<evidence type="ECO:0000313" key="1">
    <source>
        <dbReference type="EMBL" id="NLF53649.1"/>
    </source>
</evidence>
<dbReference type="Proteomes" id="UP000536534">
    <property type="component" value="Unassembled WGS sequence"/>
</dbReference>
<dbReference type="PANTHER" id="PTHR37953">
    <property type="entry name" value="UPF0127 PROTEIN MJ1496"/>
    <property type="match status" value="1"/>
</dbReference>
<sequence length="118" mass="12927">MQSLRMCRPDRDYRVRIATGFFARTRGLLATRTLAPGHGLLLLPCNAVHSLGMVYPIDLAFISPDGVVLSTRSAFRPWRAMRCAGARAVLELPAGSLASARIFRGERLDELVAAMSAR</sequence>
<comment type="caution">
    <text evidence="1">The sequence shown here is derived from an EMBL/GenBank/DDBJ whole genome shotgun (WGS) entry which is preliminary data.</text>
</comment>
<accession>A0A7X7LUV8</accession>